<keyword evidence="2" id="KW-1185">Reference proteome</keyword>
<accession>A0A5D2DV05</accession>
<proteinExistence type="predicted"/>
<dbReference type="EMBL" id="CM017701">
    <property type="protein sequence ID" value="TYG84751.1"/>
    <property type="molecule type" value="Genomic_DNA"/>
</dbReference>
<reference evidence="1 2" key="1">
    <citation type="submission" date="2019-06" db="EMBL/GenBank/DDBJ databases">
        <title>WGS assembly of Gossypium darwinii.</title>
        <authorList>
            <person name="Chen Z.J."/>
            <person name="Sreedasyam A."/>
            <person name="Ando A."/>
            <person name="Song Q."/>
            <person name="De L."/>
            <person name="Hulse-Kemp A."/>
            <person name="Ding M."/>
            <person name="Ye W."/>
            <person name="Kirkbride R."/>
            <person name="Jenkins J."/>
            <person name="Plott C."/>
            <person name="Lovell J."/>
            <person name="Lin Y.-M."/>
            <person name="Vaughn R."/>
            <person name="Liu B."/>
            <person name="Li W."/>
            <person name="Simpson S."/>
            <person name="Scheffler B."/>
            <person name="Saski C."/>
            <person name="Grover C."/>
            <person name="Hu G."/>
            <person name="Conover J."/>
            <person name="Carlson J."/>
            <person name="Shu S."/>
            <person name="Boston L."/>
            <person name="Williams M."/>
            <person name="Peterson D."/>
            <person name="Mcgee K."/>
            <person name="Jones D."/>
            <person name="Wendel J."/>
            <person name="Stelly D."/>
            <person name="Grimwood J."/>
            <person name="Schmutz J."/>
        </authorList>
    </citation>
    <scope>NUCLEOTIDE SEQUENCE [LARGE SCALE GENOMIC DNA]</scope>
    <source>
        <strain evidence="1">1808015.09</strain>
    </source>
</reference>
<protein>
    <submittedName>
        <fullName evidence="1">Uncharacterized protein</fullName>
    </submittedName>
</protein>
<name>A0A5D2DV05_GOSDA</name>
<organism evidence="1 2">
    <name type="scientific">Gossypium darwinii</name>
    <name type="common">Darwin's cotton</name>
    <name type="synonym">Gossypium barbadense var. darwinii</name>
    <dbReference type="NCBI Taxonomy" id="34276"/>
    <lineage>
        <taxon>Eukaryota</taxon>
        <taxon>Viridiplantae</taxon>
        <taxon>Streptophyta</taxon>
        <taxon>Embryophyta</taxon>
        <taxon>Tracheophyta</taxon>
        <taxon>Spermatophyta</taxon>
        <taxon>Magnoliopsida</taxon>
        <taxon>eudicotyledons</taxon>
        <taxon>Gunneridae</taxon>
        <taxon>Pentapetalae</taxon>
        <taxon>rosids</taxon>
        <taxon>malvids</taxon>
        <taxon>Malvales</taxon>
        <taxon>Malvaceae</taxon>
        <taxon>Malvoideae</taxon>
        <taxon>Gossypium</taxon>
    </lineage>
</organism>
<evidence type="ECO:0000313" key="1">
    <source>
        <dbReference type="EMBL" id="TYG84751.1"/>
    </source>
</evidence>
<evidence type="ECO:0000313" key="2">
    <source>
        <dbReference type="Proteomes" id="UP000323506"/>
    </source>
</evidence>
<sequence length="33" mass="3849">MLCSKEWSVKKVLGLEIYFNGVDSFQKQSFCSF</sequence>
<dbReference type="Proteomes" id="UP000323506">
    <property type="component" value="Chromosome D01"/>
</dbReference>
<gene>
    <name evidence="1" type="ORF">ES288_D01G274300v1</name>
</gene>
<dbReference type="AlphaFoldDB" id="A0A5D2DV05"/>